<dbReference type="Pfam" id="PF04078">
    <property type="entry name" value="Rcd1"/>
    <property type="match status" value="1"/>
</dbReference>
<reference evidence="1 2" key="1">
    <citation type="journal article" date="2022" name="Nat. Genet.">
        <title>Improved pea reference genome and pan-genome highlight genomic features and evolutionary characteristics.</title>
        <authorList>
            <person name="Yang T."/>
            <person name="Liu R."/>
            <person name="Luo Y."/>
            <person name="Hu S."/>
            <person name="Wang D."/>
            <person name="Wang C."/>
            <person name="Pandey M.K."/>
            <person name="Ge S."/>
            <person name="Xu Q."/>
            <person name="Li N."/>
            <person name="Li G."/>
            <person name="Huang Y."/>
            <person name="Saxena R.K."/>
            <person name="Ji Y."/>
            <person name="Li M."/>
            <person name="Yan X."/>
            <person name="He Y."/>
            <person name="Liu Y."/>
            <person name="Wang X."/>
            <person name="Xiang C."/>
            <person name="Varshney R.K."/>
            <person name="Ding H."/>
            <person name="Gao S."/>
            <person name="Zong X."/>
        </authorList>
    </citation>
    <scope>NUCLEOTIDE SEQUENCE [LARGE SCALE GENOMIC DNA]</scope>
    <source>
        <strain evidence="1 2">cv. Zhongwan 6</strain>
    </source>
</reference>
<dbReference type="InterPro" id="IPR007216">
    <property type="entry name" value="CNOT9"/>
</dbReference>
<feature type="non-terminal residue" evidence="1">
    <location>
        <position position="1"/>
    </location>
</feature>
<keyword evidence="2" id="KW-1185">Reference proteome</keyword>
<gene>
    <name evidence="1" type="ORF">KIW84_020388</name>
</gene>
<dbReference type="EMBL" id="JAMSHJ010000002">
    <property type="protein sequence ID" value="KAI5433079.1"/>
    <property type="molecule type" value="Genomic_DNA"/>
</dbReference>
<dbReference type="GO" id="GO:0030014">
    <property type="term" value="C:CCR4-NOT complex"/>
    <property type="evidence" value="ECO:0007669"/>
    <property type="project" value="InterPro"/>
</dbReference>
<comment type="caution">
    <text evidence="1">The sequence shown here is derived from an EMBL/GenBank/DDBJ whole genome shotgun (WGS) entry which is preliminary data.</text>
</comment>
<dbReference type="PANTHER" id="PTHR12262">
    <property type="entry name" value="CCR4-NOT TRANSCRIPTION COMPLEX SUBUNIT 9"/>
    <property type="match status" value="1"/>
</dbReference>
<sequence length="126" mass="14148">MANFPSRLLSINNDESFVAPLNASTQTSENVQRMAHVERLIVELQMSDLRENALHVLSKWTGLFKELAPLLWNSFGTIVILLQEILSIFPNISMENLTAAQSTRVCNVLALFQCVASHSDTKMLFI</sequence>
<dbReference type="AlphaFoldDB" id="A0A9D4Y5K1"/>
<dbReference type="Proteomes" id="UP001058974">
    <property type="component" value="Chromosome 2"/>
</dbReference>
<dbReference type="InterPro" id="IPR011989">
    <property type="entry name" value="ARM-like"/>
</dbReference>
<name>A0A9D4Y5K1_PEA</name>
<protein>
    <submittedName>
        <fullName evidence="1">Uncharacterized protein</fullName>
    </submittedName>
</protein>
<dbReference type="Gene3D" id="1.25.10.10">
    <property type="entry name" value="Leucine-rich Repeat Variant"/>
    <property type="match status" value="1"/>
</dbReference>
<dbReference type="GO" id="GO:0006402">
    <property type="term" value="P:mRNA catabolic process"/>
    <property type="evidence" value="ECO:0007669"/>
    <property type="project" value="InterPro"/>
</dbReference>
<evidence type="ECO:0000313" key="1">
    <source>
        <dbReference type="EMBL" id="KAI5433079.1"/>
    </source>
</evidence>
<organism evidence="1 2">
    <name type="scientific">Pisum sativum</name>
    <name type="common">Garden pea</name>
    <name type="synonym">Lathyrus oleraceus</name>
    <dbReference type="NCBI Taxonomy" id="3888"/>
    <lineage>
        <taxon>Eukaryota</taxon>
        <taxon>Viridiplantae</taxon>
        <taxon>Streptophyta</taxon>
        <taxon>Embryophyta</taxon>
        <taxon>Tracheophyta</taxon>
        <taxon>Spermatophyta</taxon>
        <taxon>Magnoliopsida</taxon>
        <taxon>eudicotyledons</taxon>
        <taxon>Gunneridae</taxon>
        <taxon>Pentapetalae</taxon>
        <taxon>rosids</taxon>
        <taxon>fabids</taxon>
        <taxon>Fabales</taxon>
        <taxon>Fabaceae</taxon>
        <taxon>Papilionoideae</taxon>
        <taxon>50 kb inversion clade</taxon>
        <taxon>NPAAA clade</taxon>
        <taxon>Hologalegina</taxon>
        <taxon>IRL clade</taxon>
        <taxon>Fabeae</taxon>
        <taxon>Lathyrus</taxon>
    </lineage>
</organism>
<dbReference type="Gramene" id="Psat02G0038800-T2">
    <property type="protein sequence ID" value="KAI5433079.1"/>
    <property type="gene ID" value="KIW84_020388"/>
</dbReference>
<evidence type="ECO:0000313" key="2">
    <source>
        <dbReference type="Proteomes" id="UP001058974"/>
    </source>
</evidence>
<accession>A0A9D4Y5K1</accession>
<proteinExistence type="predicted"/>